<dbReference type="PANTHER" id="PTHR24276">
    <property type="entry name" value="POLYSERASE-RELATED"/>
    <property type="match status" value="1"/>
</dbReference>
<evidence type="ECO:0000256" key="1">
    <source>
        <dbReference type="ARBA" id="ARBA00007664"/>
    </source>
</evidence>
<keyword evidence="9" id="KW-1185">Reference proteome</keyword>
<dbReference type="InterPro" id="IPR018114">
    <property type="entry name" value="TRYPSIN_HIS"/>
</dbReference>
<dbReference type="InterPro" id="IPR043504">
    <property type="entry name" value="Peptidase_S1_PA_chymotrypsin"/>
</dbReference>
<protein>
    <recommendedName>
        <fullName evidence="7">Peptidase S1 domain-containing protein</fullName>
    </recommendedName>
</protein>
<keyword evidence="5" id="KW-1015">Disulfide bond</keyword>
<dbReference type="Pfam" id="PF00089">
    <property type="entry name" value="Trypsin"/>
    <property type="match status" value="1"/>
</dbReference>
<dbReference type="PROSITE" id="PS50240">
    <property type="entry name" value="TRYPSIN_DOM"/>
    <property type="match status" value="1"/>
</dbReference>
<evidence type="ECO:0000256" key="5">
    <source>
        <dbReference type="ARBA" id="ARBA00023157"/>
    </source>
</evidence>
<keyword evidence="6" id="KW-0732">Signal</keyword>
<feature type="signal peptide" evidence="6">
    <location>
        <begin position="1"/>
        <end position="16"/>
    </location>
</feature>
<dbReference type="InterPro" id="IPR001254">
    <property type="entry name" value="Trypsin_dom"/>
</dbReference>
<dbReference type="SMART" id="SM00020">
    <property type="entry name" value="Tryp_SPc"/>
    <property type="match status" value="1"/>
</dbReference>
<dbReference type="InterPro" id="IPR001314">
    <property type="entry name" value="Peptidase_S1A"/>
</dbReference>
<dbReference type="PRINTS" id="PR00722">
    <property type="entry name" value="CHYMOTRYPSIN"/>
</dbReference>
<evidence type="ECO:0000256" key="6">
    <source>
        <dbReference type="SAM" id="SignalP"/>
    </source>
</evidence>
<gene>
    <name evidence="8" type="ORF">CLODIP_2_CD05000</name>
</gene>
<dbReference type="AlphaFoldDB" id="A0A8S1BZH4"/>
<dbReference type="CDD" id="cd00190">
    <property type="entry name" value="Tryp_SPc"/>
    <property type="match status" value="1"/>
</dbReference>
<keyword evidence="4" id="KW-0720">Serine protease</keyword>
<dbReference type="InterPro" id="IPR050430">
    <property type="entry name" value="Peptidase_S1"/>
</dbReference>
<evidence type="ECO:0000256" key="3">
    <source>
        <dbReference type="ARBA" id="ARBA00022801"/>
    </source>
</evidence>
<dbReference type="GO" id="GO:0004252">
    <property type="term" value="F:serine-type endopeptidase activity"/>
    <property type="evidence" value="ECO:0007669"/>
    <property type="project" value="InterPro"/>
</dbReference>
<feature type="domain" description="Peptidase S1" evidence="7">
    <location>
        <begin position="45"/>
        <end position="285"/>
    </location>
</feature>
<dbReference type="SUPFAM" id="SSF50494">
    <property type="entry name" value="Trypsin-like serine proteases"/>
    <property type="match status" value="1"/>
</dbReference>
<dbReference type="OrthoDB" id="5565075at2759"/>
<comment type="similarity">
    <text evidence="1">Belongs to the peptidase S1 family.</text>
</comment>
<organism evidence="8 9">
    <name type="scientific">Cloeon dipterum</name>
    <dbReference type="NCBI Taxonomy" id="197152"/>
    <lineage>
        <taxon>Eukaryota</taxon>
        <taxon>Metazoa</taxon>
        <taxon>Ecdysozoa</taxon>
        <taxon>Arthropoda</taxon>
        <taxon>Hexapoda</taxon>
        <taxon>Insecta</taxon>
        <taxon>Pterygota</taxon>
        <taxon>Palaeoptera</taxon>
        <taxon>Ephemeroptera</taxon>
        <taxon>Pisciforma</taxon>
        <taxon>Baetidae</taxon>
        <taxon>Cloeon</taxon>
    </lineage>
</organism>
<dbReference type="InterPro" id="IPR009003">
    <property type="entry name" value="Peptidase_S1_PA"/>
</dbReference>
<evidence type="ECO:0000256" key="4">
    <source>
        <dbReference type="ARBA" id="ARBA00022825"/>
    </source>
</evidence>
<feature type="chain" id="PRO_5035891633" description="Peptidase S1 domain-containing protein" evidence="6">
    <location>
        <begin position="17"/>
        <end position="290"/>
    </location>
</feature>
<proteinExistence type="inferred from homology"/>
<dbReference type="Proteomes" id="UP000494165">
    <property type="component" value="Unassembled WGS sequence"/>
</dbReference>
<dbReference type="PROSITE" id="PS00134">
    <property type="entry name" value="TRYPSIN_HIS"/>
    <property type="match status" value="1"/>
</dbReference>
<dbReference type="FunFam" id="2.40.10.10:FF:000068">
    <property type="entry name" value="transmembrane protease serine 2"/>
    <property type="match status" value="1"/>
</dbReference>
<name>A0A8S1BZH4_9INSE</name>
<accession>A0A8S1BZH4</accession>
<dbReference type="PANTHER" id="PTHR24276:SF91">
    <property type="entry name" value="AT26814P-RELATED"/>
    <property type="match status" value="1"/>
</dbReference>
<evidence type="ECO:0000313" key="8">
    <source>
        <dbReference type="EMBL" id="CAB3362192.1"/>
    </source>
</evidence>
<evidence type="ECO:0000256" key="2">
    <source>
        <dbReference type="ARBA" id="ARBA00022670"/>
    </source>
</evidence>
<reference evidence="8 9" key="1">
    <citation type="submission" date="2020-04" db="EMBL/GenBank/DDBJ databases">
        <authorList>
            <person name="Alioto T."/>
            <person name="Alioto T."/>
            <person name="Gomez Garrido J."/>
        </authorList>
    </citation>
    <scope>NUCLEOTIDE SEQUENCE [LARGE SCALE GENOMIC DNA]</scope>
</reference>
<dbReference type="GO" id="GO:0006508">
    <property type="term" value="P:proteolysis"/>
    <property type="evidence" value="ECO:0007669"/>
    <property type="project" value="UniProtKB-KW"/>
</dbReference>
<keyword evidence="2" id="KW-0645">Protease</keyword>
<dbReference type="EMBL" id="CADEPI010000008">
    <property type="protein sequence ID" value="CAB3362192.1"/>
    <property type="molecule type" value="Genomic_DNA"/>
</dbReference>
<evidence type="ECO:0000313" key="9">
    <source>
        <dbReference type="Proteomes" id="UP000494165"/>
    </source>
</evidence>
<sequence length="290" mass="31014">MKLLACVLLTFFCANGAYIQNHAHLAPVIFSPVNQAFNEKLEERILGGTVVLENELPYIVAIFFQESISGENTGFCGGSLISERHVLTAAHCVKDYTYAEVVLGTLQALNPESQGYLKVRSSELKAHEAFERPRLNDDIALITLSAGVPAQNNIRPIPLPTENSVSPGDRAVVAGWGKINDDPSGYLNDNLLKVDVVIADLEVCRGSYGSTYINDTKLCVETNGGSIGTCHGDSGTALATAQELGAGKVQIGIMSFGSSDGCESGFPNVYTRVDRYLQWIADNGGPSVQA</sequence>
<evidence type="ECO:0000259" key="7">
    <source>
        <dbReference type="PROSITE" id="PS50240"/>
    </source>
</evidence>
<dbReference type="Gene3D" id="2.40.10.10">
    <property type="entry name" value="Trypsin-like serine proteases"/>
    <property type="match status" value="1"/>
</dbReference>
<keyword evidence="3" id="KW-0378">Hydrolase</keyword>
<comment type="caution">
    <text evidence="8">The sequence shown here is derived from an EMBL/GenBank/DDBJ whole genome shotgun (WGS) entry which is preliminary data.</text>
</comment>